<dbReference type="PROSITE" id="PS50931">
    <property type="entry name" value="HTH_LYSR"/>
    <property type="match status" value="1"/>
</dbReference>
<dbReference type="GO" id="GO:0003700">
    <property type="term" value="F:DNA-binding transcription factor activity"/>
    <property type="evidence" value="ECO:0007669"/>
    <property type="project" value="InterPro"/>
</dbReference>
<dbReference type="GO" id="GO:0000976">
    <property type="term" value="F:transcription cis-regulatory region binding"/>
    <property type="evidence" value="ECO:0007669"/>
    <property type="project" value="TreeGrafter"/>
</dbReference>
<gene>
    <name evidence="6" type="primary">cmpR_13</name>
    <name evidence="6" type="ORF">SDC9_83066</name>
</gene>
<dbReference type="PRINTS" id="PR00039">
    <property type="entry name" value="HTHLYSR"/>
</dbReference>
<keyword evidence="4" id="KW-0804">Transcription</keyword>
<comment type="caution">
    <text evidence="6">The sequence shown here is derived from an EMBL/GenBank/DDBJ whole genome shotgun (WGS) entry which is preliminary data.</text>
</comment>
<reference evidence="6" key="1">
    <citation type="submission" date="2019-08" db="EMBL/GenBank/DDBJ databases">
        <authorList>
            <person name="Kucharzyk K."/>
            <person name="Murdoch R.W."/>
            <person name="Higgins S."/>
            <person name="Loffler F."/>
        </authorList>
    </citation>
    <scope>NUCLEOTIDE SEQUENCE</scope>
</reference>
<evidence type="ECO:0000256" key="1">
    <source>
        <dbReference type="ARBA" id="ARBA00009437"/>
    </source>
</evidence>
<sequence>MERMDYRDTVFISVVENLSFSKAADELNISQPAVTRHIKELEERYHTNLFERKGNKIYLTRAGEKVYHTFKLIDRQYRELDFEVGELQNTVAGEFRIGASSTIAQYVIPKVIASFHKRYPTIKIHLMNGNSFEMEKQLMENSVDIALVENTSSQSDIRYKKFLDDELIVVTGSGSVYAKRETITQDELSRLPMVLREQGSGTLEVIKEAFSRHGIDSEHFHTPIHLGSTESIKNFLLDFDGVAIVSEKAVSGELQLKTLLKLKVSGFSIPRQFRIAYKLGHKSRQVELFENFLLNYNI</sequence>
<evidence type="ECO:0000259" key="5">
    <source>
        <dbReference type="PROSITE" id="PS50931"/>
    </source>
</evidence>
<evidence type="ECO:0000313" key="6">
    <source>
        <dbReference type="EMBL" id="MPM36469.1"/>
    </source>
</evidence>
<evidence type="ECO:0000256" key="3">
    <source>
        <dbReference type="ARBA" id="ARBA00023125"/>
    </source>
</evidence>
<dbReference type="SUPFAM" id="SSF53850">
    <property type="entry name" value="Periplasmic binding protein-like II"/>
    <property type="match status" value="1"/>
</dbReference>
<evidence type="ECO:0000256" key="2">
    <source>
        <dbReference type="ARBA" id="ARBA00023015"/>
    </source>
</evidence>
<feature type="domain" description="HTH lysR-type" evidence="5">
    <location>
        <begin position="10"/>
        <end position="60"/>
    </location>
</feature>
<protein>
    <submittedName>
        <fullName evidence="6">HTH-type transcriptional activator CmpR</fullName>
    </submittedName>
</protein>
<dbReference type="FunFam" id="1.10.10.10:FF:000001">
    <property type="entry name" value="LysR family transcriptional regulator"/>
    <property type="match status" value="1"/>
</dbReference>
<keyword evidence="2" id="KW-0805">Transcription regulation</keyword>
<keyword evidence="3" id="KW-0238">DNA-binding</keyword>
<name>A0A644Z761_9ZZZZ</name>
<dbReference type="PANTHER" id="PTHR30126">
    <property type="entry name" value="HTH-TYPE TRANSCRIPTIONAL REGULATOR"/>
    <property type="match status" value="1"/>
</dbReference>
<dbReference type="InterPro" id="IPR000847">
    <property type="entry name" value="LysR_HTH_N"/>
</dbReference>
<dbReference type="InterPro" id="IPR005119">
    <property type="entry name" value="LysR_subst-bd"/>
</dbReference>
<dbReference type="Gene3D" id="1.10.10.10">
    <property type="entry name" value="Winged helix-like DNA-binding domain superfamily/Winged helix DNA-binding domain"/>
    <property type="match status" value="1"/>
</dbReference>
<organism evidence="6">
    <name type="scientific">bioreactor metagenome</name>
    <dbReference type="NCBI Taxonomy" id="1076179"/>
    <lineage>
        <taxon>unclassified sequences</taxon>
        <taxon>metagenomes</taxon>
        <taxon>ecological metagenomes</taxon>
    </lineage>
</organism>
<dbReference type="InterPro" id="IPR036390">
    <property type="entry name" value="WH_DNA-bd_sf"/>
</dbReference>
<dbReference type="Pfam" id="PF03466">
    <property type="entry name" value="LysR_substrate"/>
    <property type="match status" value="1"/>
</dbReference>
<dbReference type="SUPFAM" id="SSF46785">
    <property type="entry name" value="Winged helix' DNA-binding domain"/>
    <property type="match status" value="1"/>
</dbReference>
<dbReference type="Gene3D" id="3.40.190.10">
    <property type="entry name" value="Periplasmic binding protein-like II"/>
    <property type="match status" value="2"/>
</dbReference>
<proteinExistence type="inferred from homology"/>
<accession>A0A644Z761</accession>
<dbReference type="EMBL" id="VSSQ01007617">
    <property type="protein sequence ID" value="MPM36469.1"/>
    <property type="molecule type" value="Genomic_DNA"/>
</dbReference>
<dbReference type="AlphaFoldDB" id="A0A644Z761"/>
<comment type="similarity">
    <text evidence="1">Belongs to the LysR transcriptional regulatory family.</text>
</comment>
<dbReference type="PANTHER" id="PTHR30126:SF39">
    <property type="entry name" value="HTH-TYPE TRANSCRIPTIONAL REGULATOR CYSL"/>
    <property type="match status" value="1"/>
</dbReference>
<dbReference type="Pfam" id="PF00126">
    <property type="entry name" value="HTH_1"/>
    <property type="match status" value="1"/>
</dbReference>
<evidence type="ECO:0000256" key="4">
    <source>
        <dbReference type="ARBA" id="ARBA00023163"/>
    </source>
</evidence>
<dbReference type="InterPro" id="IPR036388">
    <property type="entry name" value="WH-like_DNA-bd_sf"/>
</dbReference>